<feature type="compositionally biased region" description="Polar residues" evidence="1">
    <location>
        <begin position="53"/>
        <end position="63"/>
    </location>
</feature>
<keyword evidence="2" id="KW-1133">Transmembrane helix</keyword>
<proteinExistence type="predicted"/>
<sequence>MHGAACDRKSPCLEKRGRIGGFMILVFLFVLALAIVLFTVLGGRNRRRKHQNPESVVNVTNTPHVGRAPDDD</sequence>
<evidence type="ECO:0000256" key="2">
    <source>
        <dbReference type="SAM" id="Phobius"/>
    </source>
</evidence>
<feature type="transmembrane region" description="Helical" evidence="2">
    <location>
        <begin position="19"/>
        <end position="41"/>
    </location>
</feature>
<keyword evidence="2" id="KW-0472">Membrane</keyword>
<evidence type="ECO:0000313" key="3">
    <source>
        <dbReference type="EMBL" id="GGG85099.1"/>
    </source>
</evidence>
<evidence type="ECO:0000256" key="1">
    <source>
        <dbReference type="SAM" id="MobiDB-lite"/>
    </source>
</evidence>
<evidence type="ECO:0000313" key="4">
    <source>
        <dbReference type="Proteomes" id="UP000647241"/>
    </source>
</evidence>
<keyword evidence="4" id="KW-1185">Reference proteome</keyword>
<comment type="caution">
    <text evidence="3">The sequence shown here is derived from an EMBL/GenBank/DDBJ whole genome shotgun (WGS) entry which is preliminary data.</text>
</comment>
<dbReference type="AlphaFoldDB" id="A0A917HN22"/>
<accession>A0A917HN22</accession>
<dbReference type="EMBL" id="BMGT01000003">
    <property type="protein sequence ID" value="GGG85099.1"/>
    <property type="molecule type" value="Genomic_DNA"/>
</dbReference>
<protein>
    <submittedName>
        <fullName evidence="3">Uncharacterized protein</fullName>
    </submittedName>
</protein>
<feature type="region of interest" description="Disordered" evidence="1">
    <location>
        <begin position="48"/>
        <end position="72"/>
    </location>
</feature>
<dbReference type="Proteomes" id="UP000647241">
    <property type="component" value="Unassembled WGS sequence"/>
</dbReference>
<gene>
    <name evidence="3" type="ORF">GCM10011585_31190</name>
</gene>
<reference evidence="3" key="1">
    <citation type="journal article" date="2014" name="Int. J. Syst. Evol. Microbiol.">
        <title>Complete genome sequence of Corynebacterium casei LMG S-19264T (=DSM 44701T), isolated from a smear-ripened cheese.</title>
        <authorList>
            <consortium name="US DOE Joint Genome Institute (JGI-PGF)"/>
            <person name="Walter F."/>
            <person name="Albersmeier A."/>
            <person name="Kalinowski J."/>
            <person name="Ruckert C."/>
        </authorList>
    </citation>
    <scope>NUCLEOTIDE SEQUENCE</scope>
    <source>
        <strain evidence="3">CGMCC 1.12997</strain>
    </source>
</reference>
<reference evidence="3" key="2">
    <citation type="submission" date="2020-09" db="EMBL/GenBank/DDBJ databases">
        <authorList>
            <person name="Sun Q."/>
            <person name="Zhou Y."/>
        </authorList>
    </citation>
    <scope>NUCLEOTIDE SEQUENCE</scope>
    <source>
        <strain evidence="3">CGMCC 1.12997</strain>
    </source>
</reference>
<organism evidence="3 4">
    <name type="scientific">Edaphobacter dinghuensis</name>
    <dbReference type="NCBI Taxonomy" id="1560005"/>
    <lineage>
        <taxon>Bacteria</taxon>
        <taxon>Pseudomonadati</taxon>
        <taxon>Acidobacteriota</taxon>
        <taxon>Terriglobia</taxon>
        <taxon>Terriglobales</taxon>
        <taxon>Acidobacteriaceae</taxon>
        <taxon>Edaphobacter</taxon>
    </lineage>
</organism>
<keyword evidence="2" id="KW-0812">Transmembrane</keyword>
<name>A0A917HN22_9BACT</name>